<sequence>MGSRKLQLHRPDATRPFSLQTDDSDIGMGAVLFPGTQEKKEVIAYSSTKLKPAEKRYHINEKECLALVWALKKYKHFLHDQHFTLYTDSQALLWRNRFKEDKAKLSRWAILLQEFNFSIKHIPGK</sequence>
<accession>A0A9P0DXT8</accession>
<dbReference type="AlphaFoldDB" id="A0A9P0DXT8"/>
<dbReference type="Gene3D" id="3.10.20.370">
    <property type="match status" value="1"/>
</dbReference>
<dbReference type="FunFam" id="3.10.20.370:FF:000001">
    <property type="entry name" value="Retrovirus-related Pol polyprotein from transposon 17.6-like protein"/>
    <property type="match status" value="1"/>
</dbReference>
<dbReference type="PANTHER" id="PTHR37984">
    <property type="entry name" value="PROTEIN CBG26694"/>
    <property type="match status" value="1"/>
</dbReference>
<dbReference type="Pfam" id="PF17917">
    <property type="entry name" value="RT_RNaseH"/>
    <property type="match status" value="1"/>
</dbReference>
<keyword evidence="6" id="KW-0695">RNA-directed DNA polymerase</keyword>
<organism evidence="8 9">
    <name type="scientific">Diabrotica balteata</name>
    <name type="common">Banded cucumber beetle</name>
    <dbReference type="NCBI Taxonomy" id="107213"/>
    <lineage>
        <taxon>Eukaryota</taxon>
        <taxon>Metazoa</taxon>
        <taxon>Ecdysozoa</taxon>
        <taxon>Arthropoda</taxon>
        <taxon>Hexapoda</taxon>
        <taxon>Insecta</taxon>
        <taxon>Pterygota</taxon>
        <taxon>Neoptera</taxon>
        <taxon>Endopterygota</taxon>
        <taxon>Coleoptera</taxon>
        <taxon>Polyphaga</taxon>
        <taxon>Cucujiformia</taxon>
        <taxon>Chrysomeloidea</taxon>
        <taxon>Chrysomelidae</taxon>
        <taxon>Galerucinae</taxon>
        <taxon>Diabroticina</taxon>
        <taxon>Diabroticites</taxon>
        <taxon>Diabrotica</taxon>
    </lineage>
</organism>
<dbReference type="SUPFAM" id="SSF56672">
    <property type="entry name" value="DNA/RNA polymerases"/>
    <property type="match status" value="1"/>
</dbReference>
<keyword evidence="5" id="KW-0378">Hydrolase</keyword>
<name>A0A9P0DXT8_DIABA</name>
<dbReference type="InterPro" id="IPR041373">
    <property type="entry name" value="RT_RNaseH"/>
</dbReference>
<dbReference type="InterPro" id="IPR043502">
    <property type="entry name" value="DNA/RNA_pol_sf"/>
</dbReference>
<dbReference type="GO" id="GO:0003964">
    <property type="term" value="F:RNA-directed DNA polymerase activity"/>
    <property type="evidence" value="ECO:0007669"/>
    <property type="project" value="UniProtKB-KW"/>
</dbReference>
<evidence type="ECO:0000256" key="2">
    <source>
        <dbReference type="ARBA" id="ARBA00022695"/>
    </source>
</evidence>
<dbReference type="OrthoDB" id="7696691at2759"/>
<evidence type="ECO:0000256" key="6">
    <source>
        <dbReference type="ARBA" id="ARBA00022918"/>
    </source>
</evidence>
<keyword evidence="3" id="KW-0540">Nuclease</keyword>
<dbReference type="Proteomes" id="UP001153709">
    <property type="component" value="Unassembled WGS sequence"/>
</dbReference>
<dbReference type="GO" id="GO:0016787">
    <property type="term" value="F:hydrolase activity"/>
    <property type="evidence" value="ECO:0007669"/>
    <property type="project" value="UniProtKB-KW"/>
</dbReference>
<evidence type="ECO:0000313" key="9">
    <source>
        <dbReference type="Proteomes" id="UP001153709"/>
    </source>
</evidence>
<keyword evidence="9" id="KW-1185">Reference proteome</keyword>
<reference evidence="8" key="1">
    <citation type="submission" date="2022-01" db="EMBL/GenBank/DDBJ databases">
        <authorList>
            <person name="King R."/>
        </authorList>
    </citation>
    <scope>NUCLEOTIDE SEQUENCE</scope>
</reference>
<evidence type="ECO:0000259" key="7">
    <source>
        <dbReference type="Pfam" id="PF17917"/>
    </source>
</evidence>
<dbReference type="GO" id="GO:0004519">
    <property type="term" value="F:endonuclease activity"/>
    <property type="evidence" value="ECO:0007669"/>
    <property type="project" value="UniProtKB-KW"/>
</dbReference>
<dbReference type="EMBL" id="CAKJVB030000056">
    <property type="protein sequence ID" value="CAH1226765.1"/>
    <property type="molecule type" value="Genomic_DNA"/>
</dbReference>
<evidence type="ECO:0000313" key="8">
    <source>
        <dbReference type="EMBL" id="CAH1226765.1"/>
    </source>
</evidence>
<gene>
    <name evidence="8" type="ORF">DIABBA_LOCUS123</name>
</gene>
<dbReference type="InterPro" id="IPR050951">
    <property type="entry name" value="Retrovirus_Pol_polyprotein"/>
</dbReference>
<protein>
    <recommendedName>
        <fullName evidence="7">Reverse transcriptase RNase H-like domain-containing protein</fullName>
    </recommendedName>
</protein>
<comment type="caution">
    <text evidence="8">The sequence shown here is derived from an EMBL/GenBank/DDBJ whole genome shotgun (WGS) entry which is preliminary data.</text>
</comment>
<keyword evidence="4" id="KW-0255">Endonuclease</keyword>
<dbReference type="CDD" id="cd09274">
    <property type="entry name" value="RNase_HI_RT_Ty3"/>
    <property type="match status" value="1"/>
</dbReference>
<evidence type="ECO:0000256" key="1">
    <source>
        <dbReference type="ARBA" id="ARBA00022679"/>
    </source>
</evidence>
<evidence type="ECO:0000256" key="4">
    <source>
        <dbReference type="ARBA" id="ARBA00022759"/>
    </source>
</evidence>
<proteinExistence type="predicted"/>
<keyword evidence="1" id="KW-0808">Transferase</keyword>
<keyword evidence="2" id="KW-0548">Nucleotidyltransferase</keyword>
<evidence type="ECO:0000256" key="3">
    <source>
        <dbReference type="ARBA" id="ARBA00022722"/>
    </source>
</evidence>
<evidence type="ECO:0000256" key="5">
    <source>
        <dbReference type="ARBA" id="ARBA00022801"/>
    </source>
</evidence>
<dbReference type="PANTHER" id="PTHR37984:SF5">
    <property type="entry name" value="PROTEIN NYNRIN-LIKE"/>
    <property type="match status" value="1"/>
</dbReference>
<feature type="domain" description="Reverse transcriptase RNase H-like" evidence="7">
    <location>
        <begin position="12"/>
        <end position="115"/>
    </location>
</feature>